<dbReference type="PANTHER" id="PTHR11690:SF253">
    <property type="entry name" value="PICKPOCKET 18-RELATED"/>
    <property type="match status" value="1"/>
</dbReference>
<dbReference type="InterPro" id="IPR001873">
    <property type="entry name" value="ENaC"/>
</dbReference>
<accession>B4NG28</accession>
<evidence type="ECO:0000256" key="1">
    <source>
        <dbReference type="ARBA" id="ARBA00004141"/>
    </source>
</evidence>
<dbReference type="PRINTS" id="PR01078">
    <property type="entry name" value="AMINACHANNEL"/>
</dbReference>
<dbReference type="Pfam" id="PF00858">
    <property type="entry name" value="ASC"/>
    <property type="match status" value="1"/>
</dbReference>
<keyword evidence="4 12" id="KW-0894">Sodium channel</keyword>
<dbReference type="GO" id="GO:0005886">
    <property type="term" value="C:plasma membrane"/>
    <property type="evidence" value="ECO:0007669"/>
    <property type="project" value="TreeGrafter"/>
</dbReference>
<keyword evidence="15" id="KW-1185">Reference proteome</keyword>
<evidence type="ECO:0000256" key="8">
    <source>
        <dbReference type="ARBA" id="ARBA00023065"/>
    </source>
</evidence>
<dbReference type="InParanoid" id="B4NG28"/>
<dbReference type="GO" id="GO:0015280">
    <property type="term" value="F:ligand-gated sodium channel activity"/>
    <property type="evidence" value="ECO:0007669"/>
    <property type="project" value="TreeGrafter"/>
</dbReference>
<dbReference type="HOGENOM" id="CLU_024950_3_0_1"/>
<dbReference type="PANTHER" id="PTHR11690">
    <property type="entry name" value="AMILORIDE-SENSITIVE SODIUM CHANNEL-RELATED"/>
    <property type="match status" value="1"/>
</dbReference>
<evidence type="ECO:0000256" key="7">
    <source>
        <dbReference type="ARBA" id="ARBA00023053"/>
    </source>
</evidence>
<keyword evidence="9 13" id="KW-0472">Membrane</keyword>
<evidence type="ECO:0008006" key="16">
    <source>
        <dbReference type="Google" id="ProtNLM"/>
    </source>
</evidence>
<proteinExistence type="inferred from homology"/>
<keyword evidence="6 13" id="KW-1133">Transmembrane helix</keyword>
<feature type="transmembrane region" description="Helical" evidence="13">
    <location>
        <begin position="518"/>
        <end position="538"/>
    </location>
</feature>
<evidence type="ECO:0000256" key="5">
    <source>
        <dbReference type="ARBA" id="ARBA00022692"/>
    </source>
</evidence>
<dbReference type="OrthoDB" id="6436100at2759"/>
<evidence type="ECO:0000256" key="9">
    <source>
        <dbReference type="ARBA" id="ARBA00023136"/>
    </source>
</evidence>
<evidence type="ECO:0000256" key="11">
    <source>
        <dbReference type="ARBA" id="ARBA00023303"/>
    </source>
</evidence>
<evidence type="ECO:0000256" key="4">
    <source>
        <dbReference type="ARBA" id="ARBA00022461"/>
    </source>
</evidence>
<dbReference type="EMBL" id="CH964251">
    <property type="protein sequence ID" value="EDW83245.1"/>
    <property type="molecule type" value="Genomic_DNA"/>
</dbReference>
<sequence length="570" mass="65387">MVNIESTSNAIWWIKKPNKAAKKGKGKGGMMAGWRKKSLGSSFCLDMTDLLRNISLQGYNKLLAADLTWGERLIWLLLHTTTFITLLVVLSLTWEQFVAQYFVTNLKDPLYPVENVPFPAVSICSNNRISMQAATKYARELELNDPSPRTLSYYLEHLRYLRDFYSSVDRSVDSESFVSFQSFLDLFGTWNNETFFDTRRIMKLLSPKCQDFILKCSLSNVDIPCFSQDAFENSLTMYGPCCTFNVGNKLKKRSFKNRMASSAMGLTVVLNASKADYFAPILNTNGYIVIVHNADNYASVSSSNALEMFPGQYEESFLQIYARVVDTDSSLNSFSPFNRRCYFDHEATVPSNEQLMKSIYTFPNCITRCRIRSIIALCRCLPFQMPLELVETLDGVVYCTLSHIPCINQYLFKWRNVLTERHIIPGLEREIEEALYCPQCLPSCNDVQYSVSLSALPIDNYLATLKSESTNETGIETETDINKDISVLRVFFGEPHAQYYIRLLNNAWFEVFSTIGNIMSIFVGFSMVAIFEIVFFLSKYIYMGCNRMVEQNLIDRRVKQLEDQKLYICP</sequence>
<organism evidence="14 15">
    <name type="scientific">Drosophila willistoni</name>
    <name type="common">Fruit fly</name>
    <dbReference type="NCBI Taxonomy" id="7260"/>
    <lineage>
        <taxon>Eukaryota</taxon>
        <taxon>Metazoa</taxon>
        <taxon>Ecdysozoa</taxon>
        <taxon>Arthropoda</taxon>
        <taxon>Hexapoda</taxon>
        <taxon>Insecta</taxon>
        <taxon>Pterygota</taxon>
        <taxon>Neoptera</taxon>
        <taxon>Endopterygota</taxon>
        <taxon>Diptera</taxon>
        <taxon>Brachycera</taxon>
        <taxon>Muscomorpha</taxon>
        <taxon>Ephydroidea</taxon>
        <taxon>Drosophilidae</taxon>
        <taxon>Drosophila</taxon>
        <taxon>Sophophora</taxon>
    </lineage>
</organism>
<keyword evidence="7" id="KW-0915">Sodium</keyword>
<evidence type="ECO:0000256" key="6">
    <source>
        <dbReference type="ARBA" id="ARBA00022989"/>
    </source>
</evidence>
<comment type="similarity">
    <text evidence="2 12">Belongs to the amiloride-sensitive sodium channel (TC 1.A.6) family.</text>
</comment>
<dbReference type="AlphaFoldDB" id="B4NG28"/>
<keyword evidence="3 12" id="KW-0813">Transport</keyword>
<comment type="subcellular location">
    <subcellularLocation>
        <location evidence="1">Membrane</location>
        <topology evidence="1">Multi-pass membrane protein</topology>
    </subcellularLocation>
</comment>
<protein>
    <recommendedName>
        <fullName evidence="16">Sodium channel protein Nach</fullName>
    </recommendedName>
</protein>
<reference evidence="14 15" key="1">
    <citation type="journal article" date="2007" name="Nature">
        <title>Evolution of genes and genomes on the Drosophila phylogeny.</title>
        <authorList>
            <consortium name="Drosophila 12 Genomes Consortium"/>
            <person name="Clark A.G."/>
            <person name="Eisen M.B."/>
            <person name="Smith D.R."/>
            <person name="Bergman C.M."/>
            <person name="Oliver B."/>
            <person name="Markow T.A."/>
            <person name="Kaufman T.C."/>
            <person name="Kellis M."/>
            <person name="Gelbart W."/>
            <person name="Iyer V.N."/>
            <person name="Pollard D.A."/>
            <person name="Sackton T.B."/>
            <person name="Larracuente A.M."/>
            <person name="Singh N.D."/>
            <person name="Abad J.P."/>
            <person name="Abt D.N."/>
            <person name="Adryan B."/>
            <person name="Aguade M."/>
            <person name="Akashi H."/>
            <person name="Anderson W.W."/>
            <person name="Aquadro C.F."/>
            <person name="Ardell D.H."/>
            <person name="Arguello R."/>
            <person name="Artieri C.G."/>
            <person name="Barbash D.A."/>
            <person name="Barker D."/>
            <person name="Barsanti P."/>
            <person name="Batterham P."/>
            <person name="Batzoglou S."/>
            <person name="Begun D."/>
            <person name="Bhutkar A."/>
            <person name="Blanco E."/>
            <person name="Bosak S.A."/>
            <person name="Bradley R.K."/>
            <person name="Brand A.D."/>
            <person name="Brent M.R."/>
            <person name="Brooks A.N."/>
            <person name="Brown R.H."/>
            <person name="Butlin R.K."/>
            <person name="Caggese C."/>
            <person name="Calvi B.R."/>
            <person name="Bernardo de Carvalho A."/>
            <person name="Caspi A."/>
            <person name="Castrezana S."/>
            <person name="Celniker S.E."/>
            <person name="Chang J.L."/>
            <person name="Chapple C."/>
            <person name="Chatterji S."/>
            <person name="Chinwalla A."/>
            <person name="Civetta A."/>
            <person name="Clifton S.W."/>
            <person name="Comeron J.M."/>
            <person name="Costello J.C."/>
            <person name="Coyne J.A."/>
            <person name="Daub J."/>
            <person name="David R.G."/>
            <person name="Delcher A.L."/>
            <person name="Delehaunty K."/>
            <person name="Do C.B."/>
            <person name="Ebling H."/>
            <person name="Edwards K."/>
            <person name="Eickbush T."/>
            <person name="Evans J.D."/>
            <person name="Filipski A."/>
            <person name="Findeiss S."/>
            <person name="Freyhult E."/>
            <person name="Fulton L."/>
            <person name="Fulton R."/>
            <person name="Garcia A.C."/>
            <person name="Gardiner A."/>
            <person name="Garfield D.A."/>
            <person name="Garvin B.E."/>
            <person name="Gibson G."/>
            <person name="Gilbert D."/>
            <person name="Gnerre S."/>
            <person name="Godfrey J."/>
            <person name="Good R."/>
            <person name="Gotea V."/>
            <person name="Gravely B."/>
            <person name="Greenberg A.J."/>
            <person name="Griffiths-Jones S."/>
            <person name="Gross S."/>
            <person name="Guigo R."/>
            <person name="Gustafson E.A."/>
            <person name="Haerty W."/>
            <person name="Hahn M.W."/>
            <person name="Halligan D.L."/>
            <person name="Halpern A.L."/>
            <person name="Halter G.M."/>
            <person name="Han M.V."/>
            <person name="Heger A."/>
            <person name="Hillier L."/>
            <person name="Hinrichs A.S."/>
            <person name="Holmes I."/>
            <person name="Hoskins R.A."/>
            <person name="Hubisz M.J."/>
            <person name="Hultmark D."/>
            <person name="Huntley M.A."/>
            <person name="Jaffe D.B."/>
            <person name="Jagadeeshan S."/>
            <person name="Jeck W.R."/>
            <person name="Johnson J."/>
            <person name="Jones C.D."/>
            <person name="Jordan W.C."/>
            <person name="Karpen G.H."/>
            <person name="Kataoka E."/>
            <person name="Keightley P.D."/>
            <person name="Kheradpour P."/>
            <person name="Kirkness E.F."/>
            <person name="Koerich L.B."/>
            <person name="Kristiansen K."/>
            <person name="Kudrna D."/>
            <person name="Kulathinal R.J."/>
            <person name="Kumar S."/>
            <person name="Kwok R."/>
            <person name="Lander E."/>
            <person name="Langley C.H."/>
            <person name="Lapoint R."/>
            <person name="Lazzaro B.P."/>
            <person name="Lee S.J."/>
            <person name="Levesque L."/>
            <person name="Li R."/>
            <person name="Lin C.F."/>
            <person name="Lin M.F."/>
            <person name="Lindblad-Toh K."/>
            <person name="Llopart A."/>
            <person name="Long M."/>
            <person name="Low L."/>
            <person name="Lozovsky E."/>
            <person name="Lu J."/>
            <person name="Luo M."/>
            <person name="Machado C.A."/>
            <person name="Makalowski W."/>
            <person name="Marzo M."/>
            <person name="Matsuda M."/>
            <person name="Matzkin L."/>
            <person name="McAllister B."/>
            <person name="McBride C.S."/>
            <person name="McKernan B."/>
            <person name="McKernan K."/>
            <person name="Mendez-Lago M."/>
            <person name="Minx P."/>
            <person name="Mollenhauer M.U."/>
            <person name="Montooth K."/>
            <person name="Mount S.M."/>
            <person name="Mu X."/>
            <person name="Myers E."/>
            <person name="Negre B."/>
            <person name="Newfeld S."/>
            <person name="Nielsen R."/>
            <person name="Noor M.A."/>
            <person name="O'Grady P."/>
            <person name="Pachter L."/>
            <person name="Papaceit M."/>
            <person name="Parisi M.J."/>
            <person name="Parisi M."/>
            <person name="Parts L."/>
            <person name="Pedersen J.S."/>
            <person name="Pesole G."/>
            <person name="Phillippy A.M."/>
            <person name="Ponting C.P."/>
            <person name="Pop M."/>
            <person name="Porcelli D."/>
            <person name="Powell J.R."/>
            <person name="Prohaska S."/>
            <person name="Pruitt K."/>
            <person name="Puig M."/>
            <person name="Quesneville H."/>
            <person name="Ram K.R."/>
            <person name="Rand D."/>
            <person name="Rasmussen M.D."/>
            <person name="Reed L.K."/>
            <person name="Reenan R."/>
            <person name="Reily A."/>
            <person name="Remington K.A."/>
            <person name="Rieger T.T."/>
            <person name="Ritchie M.G."/>
            <person name="Robin C."/>
            <person name="Rogers Y.H."/>
            <person name="Rohde C."/>
            <person name="Rozas J."/>
            <person name="Rubenfield M.J."/>
            <person name="Ruiz A."/>
            <person name="Russo S."/>
            <person name="Salzberg S.L."/>
            <person name="Sanchez-Gracia A."/>
            <person name="Saranga D.J."/>
            <person name="Sato H."/>
            <person name="Schaeffer S.W."/>
            <person name="Schatz M.C."/>
            <person name="Schlenke T."/>
            <person name="Schwartz R."/>
            <person name="Segarra C."/>
            <person name="Singh R.S."/>
            <person name="Sirot L."/>
            <person name="Sirota M."/>
            <person name="Sisneros N.B."/>
            <person name="Smith C.D."/>
            <person name="Smith T.F."/>
            <person name="Spieth J."/>
            <person name="Stage D.E."/>
            <person name="Stark A."/>
            <person name="Stephan W."/>
            <person name="Strausberg R.L."/>
            <person name="Strempel S."/>
            <person name="Sturgill D."/>
            <person name="Sutton G."/>
            <person name="Sutton G.G."/>
            <person name="Tao W."/>
            <person name="Teichmann S."/>
            <person name="Tobari Y.N."/>
            <person name="Tomimura Y."/>
            <person name="Tsolas J.M."/>
            <person name="Valente V.L."/>
            <person name="Venter E."/>
            <person name="Venter J.C."/>
            <person name="Vicario S."/>
            <person name="Vieira F.G."/>
            <person name="Vilella A.J."/>
            <person name="Villasante A."/>
            <person name="Walenz B."/>
            <person name="Wang J."/>
            <person name="Wasserman M."/>
            <person name="Watts T."/>
            <person name="Wilson D."/>
            <person name="Wilson R.K."/>
            <person name="Wing R.A."/>
            <person name="Wolfner M.F."/>
            <person name="Wong A."/>
            <person name="Wong G.K."/>
            <person name="Wu C.I."/>
            <person name="Wu G."/>
            <person name="Yamamoto D."/>
            <person name="Yang H.P."/>
            <person name="Yang S.P."/>
            <person name="Yorke J.A."/>
            <person name="Yoshida K."/>
            <person name="Zdobnov E."/>
            <person name="Zhang P."/>
            <person name="Zhang Y."/>
            <person name="Zimin A.V."/>
            <person name="Baldwin J."/>
            <person name="Abdouelleil A."/>
            <person name="Abdulkadir J."/>
            <person name="Abebe A."/>
            <person name="Abera B."/>
            <person name="Abreu J."/>
            <person name="Acer S.C."/>
            <person name="Aftuck L."/>
            <person name="Alexander A."/>
            <person name="An P."/>
            <person name="Anderson E."/>
            <person name="Anderson S."/>
            <person name="Arachi H."/>
            <person name="Azer M."/>
            <person name="Bachantsang P."/>
            <person name="Barry A."/>
            <person name="Bayul T."/>
            <person name="Berlin A."/>
            <person name="Bessette D."/>
            <person name="Bloom T."/>
            <person name="Blye J."/>
            <person name="Boguslavskiy L."/>
            <person name="Bonnet C."/>
            <person name="Boukhgalter B."/>
            <person name="Bourzgui I."/>
            <person name="Brown A."/>
            <person name="Cahill P."/>
            <person name="Channer S."/>
            <person name="Cheshatsang Y."/>
            <person name="Chuda L."/>
            <person name="Citroen M."/>
            <person name="Collymore A."/>
            <person name="Cooke P."/>
            <person name="Costello M."/>
            <person name="D'Aco K."/>
            <person name="Daza R."/>
            <person name="De Haan G."/>
            <person name="DeGray S."/>
            <person name="DeMaso C."/>
            <person name="Dhargay N."/>
            <person name="Dooley K."/>
            <person name="Dooley E."/>
            <person name="Doricent M."/>
            <person name="Dorje P."/>
            <person name="Dorjee K."/>
            <person name="Dupes A."/>
            <person name="Elong R."/>
            <person name="Falk J."/>
            <person name="Farina A."/>
            <person name="Faro S."/>
            <person name="Ferguson D."/>
            <person name="Fisher S."/>
            <person name="Foley C.D."/>
            <person name="Franke A."/>
            <person name="Friedrich D."/>
            <person name="Gadbois L."/>
            <person name="Gearin G."/>
            <person name="Gearin C.R."/>
            <person name="Giannoukos G."/>
            <person name="Goode T."/>
            <person name="Graham J."/>
            <person name="Grandbois E."/>
            <person name="Grewal S."/>
            <person name="Gyaltsen K."/>
            <person name="Hafez N."/>
            <person name="Hagos B."/>
            <person name="Hall J."/>
            <person name="Henson C."/>
            <person name="Hollinger A."/>
            <person name="Honan T."/>
            <person name="Huard M.D."/>
            <person name="Hughes L."/>
            <person name="Hurhula B."/>
            <person name="Husby M.E."/>
            <person name="Kamat A."/>
            <person name="Kanga B."/>
            <person name="Kashin S."/>
            <person name="Khazanovich D."/>
            <person name="Kisner P."/>
            <person name="Lance K."/>
            <person name="Lara M."/>
            <person name="Lee W."/>
            <person name="Lennon N."/>
            <person name="Letendre F."/>
            <person name="LeVine R."/>
            <person name="Lipovsky A."/>
            <person name="Liu X."/>
            <person name="Liu J."/>
            <person name="Liu S."/>
            <person name="Lokyitsang T."/>
            <person name="Lokyitsang Y."/>
            <person name="Lubonja R."/>
            <person name="Lui A."/>
            <person name="MacDonald P."/>
            <person name="Magnisalis V."/>
            <person name="Maru K."/>
            <person name="Matthews C."/>
            <person name="McCusker W."/>
            <person name="McDonough S."/>
            <person name="Mehta T."/>
            <person name="Meldrim J."/>
            <person name="Meneus L."/>
            <person name="Mihai O."/>
            <person name="Mihalev A."/>
            <person name="Mihova T."/>
            <person name="Mittelman R."/>
            <person name="Mlenga V."/>
            <person name="Montmayeur A."/>
            <person name="Mulrain L."/>
            <person name="Navidi A."/>
            <person name="Naylor J."/>
            <person name="Negash T."/>
            <person name="Nguyen T."/>
            <person name="Nguyen N."/>
            <person name="Nicol R."/>
            <person name="Norbu C."/>
            <person name="Norbu N."/>
            <person name="Novod N."/>
            <person name="O'Neill B."/>
            <person name="Osman S."/>
            <person name="Markiewicz E."/>
            <person name="Oyono O.L."/>
            <person name="Patti C."/>
            <person name="Phunkhang P."/>
            <person name="Pierre F."/>
            <person name="Priest M."/>
            <person name="Raghuraman S."/>
            <person name="Rege F."/>
            <person name="Reyes R."/>
            <person name="Rise C."/>
            <person name="Rogov P."/>
            <person name="Ross K."/>
            <person name="Ryan E."/>
            <person name="Settipalli S."/>
            <person name="Shea T."/>
            <person name="Sherpa N."/>
            <person name="Shi L."/>
            <person name="Shih D."/>
            <person name="Sparrow T."/>
            <person name="Spaulding J."/>
            <person name="Stalker J."/>
            <person name="Stange-Thomann N."/>
            <person name="Stavropoulos S."/>
            <person name="Stone C."/>
            <person name="Strader C."/>
            <person name="Tesfaye S."/>
            <person name="Thomson T."/>
            <person name="Thoulutsang Y."/>
            <person name="Thoulutsang D."/>
            <person name="Topham K."/>
            <person name="Topping I."/>
            <person name="Tsamla T."/>
            <person name="Vassiliev H."/>
            <person name="Vo A."/>
            <person name="Wangchuk T."/>
            <person name="Wangdi T."/>
            <person name="Weiand M."/>
            <person name="Wilkinson J."/>
            <person name="Wilson A."/>
            <person name="Yadav S."/>
            <person name="Young G."/>
            <person name="Yu Q."/>
            <person name="Zembek L."/>
            <person name="Zhong D."/>
            <person name="Zimmer A."/>
            <person name="Zwirko Z."/>
            <person name="Jaffe D.B."/>
            <person name="Alvarez P."/>
            <person name="Brockman W."/>
            <person name="Butler J."/>
            <person name="Chin C."/>
            <person name="Gnerre S."/>
            <person name="Grabherr M."/>
            <person name="Kleber M."/>
            <person name="Mauceli E."/>
            <person name="MacCallum I."/>
        </authorList>
    </citation>
    <scope>NUCLEOTIDE SEQUENCE [LARGE SCALE GENOMIC DNA]</scope>
    <source>
        <strain evidence="15">Tucson 14030-0811.24</strain>
    </source>
</reference>
<keyword evidence="8 12" id="KW-0406">Ion transport</keyword>
<feature type="transmembrane region" description="Helical" evidence="13">
    <location>
        <begin position="73"/>
        <end position="94"/>
    </location>
</feature>
<evidence type="ECO:0000256" key="12">
    <source>
        <dbReference type="RuleBase" id="RU000679"/>
    </source>
</evidence>
<dbReference type="Gene3D" id="2.60.470.10">
    <property type="entry name" value="Acid-sensing ion channels like domains"/>
    <property type="match status" value="1"/>
</dbReference>
<gene>
    <name evidence="14" type="primary">Dwil\GK22757</name>
    <name evidence="14" type="ORF">Dwil_GK22757</name>
</gene>
<evidence type="ECO:0000313" key="14">
    <source>
        <dbReference type="EMBL" id="EDW83245.1"/>
    </source>
</evidence>
<dbReference type="PhylomeDB" id="B4NG28"/>
<keyword evidence="11 12" id="KW-0407">Ion channel</keyword>
<dbReference type="eggNOG" id="KOG4294">
    <property type="taxonomic scope" value="Eukaryota"/>
</dbReference>
<keyword evidence="10 12" id="KW-0739">Sodium transport</keyword>
<evidence type="ECO:0000256" key="13">
    <source>
        <dbReference type="SAM" id="Phobius"/>
    </source>
</evidence>
<dbReference type="Proteomes" id="UP000007798">
    <property type="component" value="Unassembled WGS sequence"/>
</dbReference>
<name>B4NG28_DROWI</name>
<keyword evidence="5 12" id="KW-0812">Transmembrane</keyword>
<evidence type="ECO:0000313" key="15">
    <source>
        <dbReference type="Proteomes" id="UP000007798"/>
    </source>
</evidence>
<dbReference type="KEGG" id="dwi:6649868"/>
<evidence type="ECO:0000256" key="3">
    <source>
        <dbReference type="ARBA" id="ARBA00022448"/>
    </source>
</evidence>
<evidence type="ECO:0000256" key="2">
    <source>
        <dbReference type="ARBA" id="ARBA00007193"/>
    </source>
</evidence>
<evidence type="ECO:0000256" key="10">
    <source>
        <dbReference type="ARBA" id="ARBA00023201"/>
    </source>
</evidence>
<dbReference type="OMA" id="GTWDNET"/>
<dbReference type="FunCoup" id="B4NG28">
    <property type="interactions" value="23"/>
</dbReference>